<dbReference type="GeneID" id="42529527"/>
<organism evidence="2 3">
    <name type="scientific">Blastomyces gilchristii (strain SLH14081)</name>
    <name type="common">Blastomyces dermatitidis</name>
    <dbReference type="NCBI Taxonomy" id="559298"/>
    <lineage>
        <taxon>Eukaryota</taxon>
        <taxon>Fungi</taxon>
        <taxon>Dikarya</taxon>
        <taxon>Ascomycota</taxon>
        <taxon>Pezizomycotina</taxon>
        <taxon>Eurotiomycetes</taxon>
        <taxon>Eurotiomycetidae</taxon>
        <taxon>Onygenales</taxon>
        <taxon>Ajellomycetaceae</taxon>
        <taxon>Blastomyces</taxon>
    </lineage>
</organism>
<name>A0A179V521_BLAGS</name>
<protein>
    <submittedName>
        <fullName evidence="2">Uncharacterized protein</fullName>
    </submittedName>
</protein>
<evidence type="ECO:0000313" key="3">
    <source>
        <dbReference type="Proteomes" id="UP000002038"/>
    </source>
</evidence>
<dbReference type="VEuPathDB" id="FungiDB:BDBG_18038"/>
<reference evidence="3" key="1">
    <citation type="journal article" date="2015" name="PLoS Genet.">
        <title>The dynamic genome and transcriptome of the human fungal pathogen Blastomyces and close relative Emmonsia.</title>
        <authorList>
            <person name="Munoz J.F."/>
            <person name="Gauthier G.M."/>
            <person name="Desjardins C.A."/>
            <person name="Gallo J.E."/>
            <person name="Holder J."/>
            <person name="Sullivan T.D."/>
            <person name="Marty A.J."/>
            <person name="Carmen J.C."/>
            <person name="Chen Z."/>
            <person name="Ding L."/>
            <person name="Gujja S."/>
            <person name="Magrini V."/>
            <person name="Misas E."/>
            <person name="Mitreva M."/>
            <person name="Priest M."/>
            <person name="Saif S."/>
            <person name="Whiston E.A."/>
            <person name="Young S."/>
            <person name="Zeng Q."/>
            <person name="Goldman W.E."/>
            <person name="Mardis E.R."/>
            <person name="Taylor J.W."/>
            <person name="McEwen J.G."/>
            <person name="Clay O.K."/>
            <person name="Klein B.S."/>
            <person name="Cuomo C.A."/>
        </authorList>
    </citation>
    <scope>NUCLEOTIDE SEQUENCE [LARGE SCALE GENOMIC DNA]</scope>
    <source>
        <strain evidence="3">SLH14081</strain>
    </source>
</reference>
<gene>
    <name evidence="2" type="ORF">BDBG_18038</name>
</gene>
<sequence>MHDLRSSGMPALAQEERSGLADRRVGGSPNFEDLLIYGRNSKMPKILALQDPAKSNSVHWASKRCLPRFRFCWQLNPELPWLHCHLVGYFLIYRVSCDQTRISFAEKISKVEER</sequence>
<evidence type="ECO:0000256" key="1">
    <source>
        <dbReference type="SAM" id="MobiDB-lite"/>
    </source>
</evidence>
<dbReference type="AlphaFoldDB" id="A0A179V521"/>
<keyword evidence="3" id="KW-1185">Reference proteome</keyword>
<dbReference type="OrthoDB" id="1931232at2759"/>
<dbReference type="KEGG" id="bgh:BDBG_18038"/>
<dbReference type="EMBL" id="GG657494">
    <property type="protein sequence ID" value="OAT14441.1"/>
    <property type="molecule type" value="Genomic_DNA"/>
</dbReference>
<dbReference type="RefSeq" id="XP_031581442.1">
    <property type="nucleotide sequence ID" value="XM_031725628.1"/>
</dbReference>
<dbReference type="Proteomes" id="UP000002038">
    <property type="component" value="Unassembled WGS sequence"/>
</dbReference>
<feature type="region of interest" description="Disordered" evidence="1">
    <location>
        <begin position="1"/>
        <end position="27"/>
    </location>
</feature>
<proteinExistence type="predicted"/>
<evidence type="ECO:0000313" key="2">
    <source>
        <dbReference type="EMBL" id="OAT14441.1"/>
    </source>
</evidence>
<accession>A0A179V521</accession>
<feature type="compositionally biased region" description="Basic and acidic residues" evidence="1">
    <location>
        <begin position="14"/>
        <end position="25"/>
    </location>
</feature>